<accession>T1AHC6</accession>
<name>T1AHC6_9ZZZZ</name>
<evidence type="ECO:0000313" key="2">
    <source>
        <dbReference type="EMBL" id="EQD56053.1"/>
    </source>
</evidence>
<dbReference type="GO" id="GO:0008757">
    <property type="term" value="F:S-adenosylmethionine-dependent methyltransferase activity"/>
    <property type="evidence" value="ECO:0007669"/>
    <property type="project" value="InterPro"/>
</dbReference>
<dbReference type="EC" id="2.1.1.-" evidence="2"/>
<dbReference type="InterPro" id="IPR029063">
    <property type="entry name" value="SAM-dependent_MTases_sf"/>
</dbReference>
<dbReference type="CDD" id="cd02440">
    <property type="entry name" value="AdoMet_MTases"/>
    <property type="match status" value="1"/>
</dbReference>
<keyword evidence="2" id="KW-0489">Methyltransferase</keyword>
<dbReference type="GO" id="GO:0032259">
    <property type="term" value="P:methylation"/>
    <property type="evidence" value="ECO:0007669"/>
    <property type="project" value="UniProtKB-KW"/>
</dbReference>
<sequence length="234" mass="26680">GMDASFVGSLNTGYLNRGNGYPAAYKWILNKLPSDAMVLDCSSGDRKYPDERVLSFEYMPFELPDIYGDGHCLPFSDNTFDAVFSQAAMEHMRDPYLAAKEISRITKPGGLIYIESAFMQPLHGVPYHFFNTTIWGIQSIFNEANFDTKIVEWFGSMADMFDWFLNSCEGGNLTTFERSKLHELLCKVDYNITYQQLKSIASSVSFWGVKQGHSLWDDHLGDIDRPSFKYVGFR</sequence>
<evidence type="ECO:0000259" key="1">
    <source>
        <dbReference type="Pfam" id="PF08241"/>
    </source>
</evidence>
<reference evidence="2" key="1">
    <citation type="submission" date="2013-08" db="EMBL/GenBank/DDBJ databases">
        <authorList>
            <person name="Mendez C."/>
            <person name="Richter M."/>
            <person name="Ferrer M."/>
            <person name="Sanchez J."/>
        </authorList>
    </citation>
    <scope>NUCLEOTIDE SEQUENCE</scope>
</reference>
<proteinExistence type="predicted"/>
<dbReference type="Gene3D" id="3.40.50.150">
    <property type="entry name" value="Vaccinia Virus protein VP39"/>
    <property type="match status" value="1"/>
</dbReference>
<feature type="non-terminal residue" evidence="2">
    <location>
        <position position="1"/>
    </location>
</feature>
<organism evidence="2">
    <name type="scientific">mine drainage metagenome</name>
    <dbReference type="NCBI Taxonomy" id="410659"/>
    <lineage>
        <taxon>unclassified sequences</taxon>
        <taxon>metagenomes</taxon>
        <taxon>ecological metagenomes</taxon>
    </lineage>
</organism>
<gene>
    <name evidence="2" type="ORF">B1A_11698</name>
</gene>
<reference evidence="2" key="2">
    <citation type="journal article" date="2014" name="ISME J.">
        <title>Microbial stratification in low pH oxic and suboxic macroscopic growths along an acid mine drainage.</title>
        <authorList>
            <person name="Mendez-Garcia C."/>
            <person name="Mesa V."/>
            <person name="Sprenger R.R."/>
            <person name="Richter M."/>
            <person name="Diez M.S."/>
            <person name="Solano J."/>
            <person name="Bargiela R."/>
            <person name="Golyshina O.V."/>
            <person name="Manteca A."/>
            <person name="Ramos J.L."/>
            <person name="Gallego J.R."/>
            <person name="Llorente I."/>
            <person name="Martins Dos Santos V.A."/>
            <person name="Jensen O.N."/>
            <person name="Pelaez A.I."/>
            <person name="Sanchez J."/>
            <person name="Ferrer M."/>
        </authorList>
    </citation>
    <scope>NUCLEOTIDE SEQUENCE</scope>
</reference>
<dbReference type="AlphaFoldDB" id="T1AHC6"/>
<dbReference type="SUPFAM" id="SSF53335">
    <property type="entry name" value="S-adenosyl-L-methionine-dependent methyltransferases"/>
    <property type="match status" value="1"/>
</dbReference>
<keyword evidence="2" id="KW-0808">Transferase</keyword>
<dbReference type="InterPro" id="IPR013216">
    <property type="entry name" value="Methyltransf_11"/>
</dbReference>
<protein>
    <submittedName>
        <fullName evidence="2">Methyltransferase type 11</fullName>
        <ecNumber evidence="2">2.1.1.-</ecNumber>
    </submittedName>
</protein>
<feature type="domain" description="Methyltransferase type 11" evidence="1">
    <location>
        <begin position="66"/>
        <end position="114"/>
    </location>
</feature>
<dbReference type="Pfam" id="PF08241">
    <property type="entry name" value="Methyltransf_11"/>
    <property type="match status" value="1"/>
</dbReference>
<dbReference type="EMBL" id="AUZX01008398">
    <property type="protein sequence ID" value="EQD56053.1"/>
    <property type="molecule type" value="Genomic_DNA"/>
</dbReference>
<comment type="caution">
    <text evidence="2">The sequence shown here is derived from an EMBL/GenBank/DDBJ whole genome shotgun (WGS) entry which is preliminary data.</text>
</comment>